<gene>
    <name evidence="2" type="ORF">PARMNEM_LOCUS14863</name>
</gene>
<dbReference type="AlphaFoldDB" id="A0AAV1LMD0"/>
<dbReference type="GO" id="GO:0003824">
    <property type="term" value="F:catalytic activity"/>
    <property type="evidence" value="ECO:0007669"/>
    <property type="project" value="InterPro"/>
</dbReference>
<dbReference type="SUPFAM" id="SSF56219">
    <property type="entry name" value="DNase I-like"/>
    <property type="match status" value="1"/>
</dbReference>
<dbReference type="InterPro" id="IPR036691">
    <property type="entry name" value="Endo/exonu/phosph_ase_sf"/>
</dbReference>
<organism evidence="2 3">
    <name type="scientific">Parnassius mnemosyne</name>
    <name type="common">clouded apollo</name>
    <dbReference type="NCBI Taxonomy" id="213953"/>
    <lineage>
        <taxon>Eukaryota</taxon>
        <taxon>Metazoa</taxon>
        <taxon>Ecdysozoa</taxon>
        <taxon>Arthropoda</taxon>
        <taxon>Hexapoda</taxon>
        <taxon>Insecta</taxon>
        <taxon>Pterygota</taxon>
        <taxon>Neoptera</taxon>
        <taxon>Endopterygota</taxon>
        <taxon>Lepidoptera</taxon>
        <taxon>Glossata</taxon>
        <taxon>Ditrysia</taxon>
        <taxon>Papilionoidea</taxon>
        <taxon>Papilionidae</taxon>
        <taxon>Parnassiinae</taxon>
        <taxon>Parnassini</taxon>
        <taxon>Parnassius</taxon>
        <taxon>Driopa</taxon>
    </lineage>
</organism>
<dbReference type="Proteomes" id="UP001314205">
    <property type="component" value="Unassembled WGS sequence"/>
</dbReference>
<evidence type="ECO:0000259" key="1">
    <source>
        <dbReference type="Pfam" id="PF03372"/>
    </source>
</evidence>
<sequence>MNAFDIGKQNTKYIHIATYNTLSLRAEESLQEVLYSIKDIKWDIIGLSEVRRNGEAIVEYNQFILYYKGETPGRHGVGLLIKKELKNFIVEINGISERIAILNVKIPSDKEIWSIVQIYSPTEQSTTLKIESFYSSVNTTLKEHAHKNCIVMGDFNAQVGTPRNGEDIVRLWKKNKKWTKTNGNGF</sequence>
<dbReference type="Gene3D" id="3.60.10.10">
    <property type="entry name" value="Endonuclease/exonuclease/phosphatase"/>
    <property type="match status" value="1"/>
</dbReference>
<protein>
    <recommendedName>
        <fullName evidence="1">Endonuclease/exonuclease/phosphatase domain-containing protein</fullName>
    </recommendedName>
</protein>
<keyword evidence="3" id="KW-1185">Reference proteome</keyword>
<proteinExistence type="predicted"/>
<dbReference type="Pfam" id="PF03372">
    <property type="entry name" value="Exo_endo_phos"/>
    <property type="match status" value="1"/>
</dbReference>
<evidence type="ECO:0000313" key="3">
    <source>
        <dbReference type="Proteomes" id="UP001314205"/>
    </source>
</evidence>
<name>A0AAV1LMD0_9NEOP</name>
<dbReference type="EMBL" id="CAVLGL010000092">
    <property type="protein sequence ID" value="CAK1595369.1"/>
    <property type="molecule type" value="Genomic_DNA"/>
</dbReference>
<comment type="caution">
    <text evidence="2">The sequence shown here is derived from an EMBL/GenBank/DDBJ whole genome shotgun (WGS) entry which is preliminary data.</text>
</comment>
<feature type="domain" description="Endonuclease/exonuclease/phosphatase" evidence="1">
    <location>
        <begin position="17"/>
        <end position="157"/>
    </location>
</feature>
<dbReference type="InterPro" id="IPR005135">
    <property type="entry name" value="Endo/exonuclease/phosphatase"/>
</dbReference>
<reference evidence="2 3" key="1">
    <citation type="submission" date="2023-11" db="EMBL/GenBank/DDBJ databases">
        <authorList>
            <person name="Hedman E."/>
            <person name="Englund M."/>
            <person name="Stromberg M."/>
            <person name="Nyberg Akerstrom W."/>
            <person name="Nylinder S."/>
            <person name="Jareborg N."/>
            <person name="Kallberg Y."/>
            <person name="Kronander E."/>
        </authorList>
    </citation>
    <scope>NUCLEOTIDE SEQUENCE [LARGE SCALE GENOMIC DNA]</scope>
</reference>
<evidence type="ECO:0000313" key="2">
    <source>
        <dbReference type="EMBL" id="CAK1595369.1"/>
    </source>
</evidence>
<accession>A0AAV1LMD0</accession>